<feature type="region of interest" description="Disordered" evidence="3">
    <location>
        <begin position="134"/>
        <end position="169"/>
    </location>
</feature>
<dbReference type="InterPro" id="IPR042971">
    <property type="entry name" value="LEA_SMP"/>
</dbReference>
<feature type="domain" description="SMP" evidence="4">
    <location>
        <begin position="171"/>
        <end position="228"/>
    </location>
</feature>
<keyword evidence="2" id="KW-0677">Repeat</keyword>
<protein>
    <recommendedName>
        <fullName evidence="4">SMP domain-containing protein</fullName>
    </recommendedName>
</protein>
<dbReference type="AlphaFoldDB" id="A0AAV8R8G8"/>
<dbReference type="InterPro" id="IPR007011">
    <property type="entry name" value="LEA_SMP_dom"/>
</dbReference>
<name>A0AAV8R8G8_ENSVE</name>
<evidence type="ECO:0000259" key="4">
    <source>
        <dbReference type="Pfam" id="PF04927"/>
    </source>
</evidence>
<feature type="compositionally biased region" description="Gly residues" evidence="3">
    <location>
        <begin position="142"/>
        <end position="159"/>
    </location>
</feature>
<dbReference type="Pfam" id="PF04927">
    <property type="entry name" value="SMP"/>
    <property type="match status" value="3"/>
</dbReference>
<evidence type="ECO:0000313" key="6">
    <source>
        <dbReference type="Proteomes" id="UP001222027"/>
    </source>
</evidence>
<dbReference type="Proteomes" id="UP001222027">
    <property type="component" value="Unassembled WGS sequence"/>
</dbReference>
<organism evidence="5 6">
    <name type="scientific">Ensete ventricosum</name>
    <name type="common">Abyssinian banana</name>
    <name type="synonym">Musa ensete</name>
    <dbReference type="NCBI Taxonomy" id="4639"/>
    <lineage>
        <taxon>Eukaryota</taxon>
        <taxon>Viridiplantae</taxon>
        <taxon>Streptophyta</taxon>
        <taxon>Embryophyta</taxon>
        <taxon>Tracheophyta</taxon>
        <taxon>Spermatophyta</taxon>
        <taxon>Magnoliopsida</taxon>
        <taxon>Liliopsida</taxon>
        <taxon>Zingiberales</taxon>
        <taxon>Musaceae</taxon>
        <taxon>Ensete</taxon>
    </lineage>
</organism>
<evidence type="ECO:0000256" key="2">
    <source>
        <dbReference type="ARBA" id="ARBA00022737"/>
    </source>
</evidence>
<dbReference type="PANTHER" id="PTHR31174">
    <property type="entry name" value="SEED MATURATION FAMILY PROTEIN"/>
    <property type="match status" value="1"/>
</dbReference>
<gene>
    <name evidence="5" type="ORF">OPV22_014821</name>
</gene>
<proteinExistence type="inferred from homology"/>
<feature type="domain" description="SMP" evidence="4">
    <location>
        <begin position="17"/>
        <end position="71"/>
    </location>
</feature>
<comment type="similarity">
    <text evidence="1">Belongs to the LEA type SMP family.</text>
</comment>
<evidence type="ECO:0000313" key="5">
    <source>
        <dbReference type="EMBL" id="KAJ8493100.1"/>
    </source>
</evidence>
<dbReference type="EMBL" id="JAQQAF010000004">
    <property type="protein sequence ID" value="KAJ8493100.1"/>
    <property type="molecule type" value="Genomic_DNA"/>
</dbReference>
<comment type="caution">
    <text evidence="5">The sequence shown here is derived from an EMBL/GenBank/DDBJ whole genome shotgun (WGS) entry which is preliminary data.</text>
</comment>
<reference evidence="5 6" key="1">
    <citation type="submission" date="2022-12" db="EMBL/GenBank/DDBJ databases">
        <title>Chromosome-scale assembly of the Ensete ventricosum genome.</title>
        <authorList>
            <person name="Dussert Y."/>
            <person name="Stocks J."/>
            <person name="Wendawek A."/>
            <person name="Woldeyes F."/>
            <person name="Nichols R.A."/>
            <person name="Borrell J.S."/>
        </authorList>
    </citation>
    <scope>NUCLEOTIDE SEQUENCE [LARGE SCALE GENOMIC DNA]</scope>
    <source>
        <strain evidence="6">cv. Maze</strain>
        <tissue evidence="5">Seeds</tissue>
    </source>
</reference>
<evidence type="ECO:0000256" key="1">
    <source>
        <dbReference type="ARBA" id="ARBA00010733"/>
    </source>
</evidence>
<sequence length="296" mass="30138">MSQEQPRRPCHEQDAGIRYGDVFTVTGDLADRPVAPRDAAMMQSVECTVFGHTPKGGAAAVMESAAARNEQRRAVGHSQFSDIPRDQGVTVVQTDIPDQPGHRLVTEYVAGQAVSQYVINEGAALGGQGGGASGGYNWDGSSPGGQGGGGNRSTGGRETGAGNPARGGYRVTIGEALEATAKTAGDKPVEPSDAAAIQAAESAATGVSSVLMGGVAAAARAAVVANTWADREDEETKLGDVLVDAATRMPADKEATRQDAERVVGAEIRSSPNLEMRPGGVAATVAAAARLNESNG</sequence>
<keyword evidence="6" id="KW-1185">Reference proteome</keyword>
<feature type="domain" description="SMP" evidence="4">
    <location>
        <begin position="236"/>
        <end position="294"/>
    </location>
</feature>
<evidence type="ECO:0000256" key="3">
    <source>
        <dbReference type="SAM" id="MobiDB-lite"/>
    </source>
</evidence>
<dbReference type="PANTHER" id="PTHR31174:SF7">
    <property type="entry name" value="LATE EMBRYOGENESIS ABUNDANT PROTEIN 31-RELATED"/>
    <property type="match status" value="1"/>
</dbReference>
<accession>A0AAV8R8G8</accession>